<feature type="signal peptide" evidence="1">
    <location>
        <begin position="1"/>
        <end position="24"/>
    </location>
</feature>
<evidence type="ECO:0000313" key="2">
    <source>
        <dbReference type="EMBL" id="MBC5622125.1"/>
    </source>
</evidence>
<dbReference type="SUPFAM" id="SSF103515">
    <property type="entry name" value="Autotransporter"/>
    <property type="match status" value="1"/>
</dbReference>
<name>A0ABR7D421_9BACT</name>
<evidence type="ECO:0000256" key="1">
    <source>
        <dbReference type="SAM" id="SignalP"/>
    </source>
</evidence>
<dbReference type="Gene3D" id="2.40.128.130">
    <property type="entry name" value="Autotransporter beta-domain"/>
    <property type="match status" value="1"/>
</dbReference>
<dbReference type="InterPro" id="IPR021958">
    <property type="entry name" value="DUF3575"/>
</dbReference>
<proteinExistence type="predicted"/>
<dbReference type="RefSeq" id="WP_186976603.1">
    <property type="nucleotide sequence ID" value="NZ_JACOOH010000005.1"/>
</dbReference>
<dbReference type="EMBL" id="JACOOH010000005">
    <property type="protein sequence ID" value="MBC5622125.1"/>
    <property type="molecule type" value="Genomic_DNA"/>
</dbReference>
<protein>
    <submittedName>
        <fullName evidence="2">DUF3575 domain-containing protein</fullName>
    </submittedName>
</protein>
<dbReference type="Proteomes" id="UP000646484">
    <property type="component" value="Unassembled WGS sequence"/>
</dbReference>
<comment type="caution">
    <text evidence="2">The sequence shown here is derived from an EMBL/GenBank/DDBJ whole genome shotgun (WGS) entry which is preliminary data.</text>
</comment>
<feature type="chain" id="PRO_5046029080" evidence="1">
    <location>
        <begin position="25"/>
        <end position="193"/>
    </location>
</feature>
<keyword evidence="3" id="KW-1185">Reference proteome</keyword>
<reference evidence="2 3" key="1">
    <citation type="submission" date="2020-08" db="EMBL/GenBank/DDBJ databases">
        <title>Genome public.</title>
        <authorList>
            <person name="Liu C."/>
            <person name="Sun Q."/>
        </authorList>
    </citation>
    <scope>NUCLEOTIDE SEQUENCE [LARGE SCALE GENOMIC DNA]</scope>
    <source>
        <strain evidence="2 3">NSJ-56</strain>
    </source>
</reference>
<sequence length="193" mass="22043">MTILKKVLIAALFMVGWILPEANAQKVAVKSNLLYDATTTINLGVEVGLARKWTLDVPFNYNPWKPANGRRLAHFGVQPEVRYWFCERFTRMFVGVHAHYADFNVGGWPNWSFISKNMQNHRYQGELYGAGFSFGRSWILKKRWSIEATVGVGYAHIKYDKYPCADCGLKVKSGHKNYFGPTKVGISLVYLIK</sequence>
<gene>
    <name evidence="2" type="ORF">H8S64_13535</name>
</gene>
<accession>A0ABR7D421</accession>
<organism evidence="2 3">
    <name type="scientific">Butyricimonas hominis</name>
    <dbReference type="NCBI Taxonomy" id="2763032"/>
    <lineage>
        <taxon>Bacteria</taxon>
        <taxon>Pseudomonadati</taxon>
        <taxon>Bacteroidota</taxon>
        <taxon>Bacteroidia</taxon>
        <taxon>Bacteroidales</taxon>
        <taxon>Odoribacteraceae</taxon>
        <taxon>Butyricimonas</taxon>
    </lineage>
</organism>
<dbReference type="Pfam" id="PF12099">
    <property type="entry name" value="DUF3575"/>
    <property type="match status" value="1"/>
</dbReference>
<dbReference type="InterPro" id="IPR036709">
    <property type="entry name" value="Autotransporte_beta_dom_sf"/>
</dbReference>
<keyword evidence="1" id="KW-0732">Signal</keyword>
<evidence type="ECO:0000313" key="3">
    <source>
        <dbReference type="Proteomes" id="UP000646484"/>
    </source>
</evidence>